<evidence type="ECO:0000313" key="3">
    <source>
        <dbReference type="Proteomes" id="UP001519343"/>
    </source>
</evidence>
<evidence type="ECO:0000256" key="1">
    <source>
        <dbReference type="SAM" id="Phobius"/>
    </source>
</evidence>
<feature type="transmembrane region" description="Helical" evidence="1">
    <location>
        <begin position="130"/>
        <end position="147"/>
    </location>
</feature>
<dbReference type="EMBL" id="JAGGKT010000035">
    <property type="protein sequence ID" value="MBP1934998.1"/>
    <property type="molecule type" value="Genomic_DNA"/>
</dbReference>
<comment type="caution">
    <text evidence="2">The sequence shown here is derived from an EMBL/GenBank/DDBJ whole genome shotgun (WGS) entry which is preliminary data.</text>
</comment>
<feature type="transmembrane region" description="Helical" evidence="1">
    <location>
        <begin position="99"/>
        <end position="118"/>
    </location>
</feature>
<gene>
    <name evidence="2" type="ORF">J2Z37_005018</name>
</gene>
<reference evidence="2 3" key="1">
    <citation type="submission" date="2021-03" db="EMBL/GenBank/DDBJ databases">
        <title>Genomic Encyclopedia of Type Strains, Phase IV (KMG-IV): sequencing the most valuable type-strain genomes for metagenomic binning, comparative biology and taxonomic classification.</title>
        <authorList>
            <person name="Goeker M."/>
        </authorList>
    </citation>
    <scope>NUCLEOTIDE SEQUENCE [LARGE SCALE GENOMIC DNA]</scope>
    <source>
        <strain evidence="2 3">DSM 24738</strain>
    </source>
</reference>
<feature type="transmembrane region" description="Helical" evidence="1">
    <location>
        <begin position="6"/>
        <end position="24"/>
    </location>
</feature>
<dbReference type="InterPro" id="IPR048147">
    <property type="entry name" value="CBO0543-like"/>
</dbReference>
<organism evidence="2 3">
    <name type="scientific">Ammoniphilus resinae</name>
    <dbReference type="NCBI Taxonomy" id="861532"/>
    <lineage>
        <taxon>Bacteria</taxon>
        <taxon>Bacillati</taxon>
        <taxon>Bacillota</taxon>
        <taxon>Bacilli</taxon>
        <taxon>Bacillales</taxon>
        <taxon>Paenibacillaceae</taxon>
        <taxon>Aneurinibacillus group</taxon>
        <taxon>Ammoniphilus</taxon>
    </lineage>
</organism>
<dbReference type="Proteomes" id="UP001519343">
    <property type="component" value="Unassembled WGS sequence"/>
</dbReference>
<dbReference type="NCBIfam" id="NF041644">
    <property type="entry name" value="CBO0543_fam"/>
    <property type="match status" value="1"/>
</dbReference>
<keyword evidence="1" id="KW-0472">Membrane</keyword>
<keyword evidence="1" id="KW-1133">Transmembrane helix</keyword>
<proteinExistence type="predicted"/>
<name>A0ABS4GXJ8_9BACL</name>
<sequence length="156" mass="18902">MRIESIVELLSWVVMIALLLIFVPKKKLREAQIIFLIQQVMTWPLGFLVAEMNLIEYPVRFFENASRTSFTFEYFVYPAISVLFVLYYPNKQGLVKRTLYYASYCTAITVIEVFLEKYTDLIVYNSWNSYYTWLGLFVTFYLSNRYYRWFFRCYKS</sequence>
<dbReference type="RefSeq" id="WP_209812963.1">
    <property type="nucleotide sequence ID" value="NZ_JAGGKT010000035.1"/>
</dbReference>
<feature type="transmembrane region" description="Helical" evidence="1">
    <location>
        <begin position="70"/>
        <end position="87"/>
    </location>
</feature>
<accession>A0ABS4GXJ8</accession>
<protein>
    <submittedName>
        <fullName evidence="2">Uncharacterized protein</fullName>
    </submittedName>
</protein>
<evidence type="ECO:0000313" key="2">
    <source>
        <dbReference type="EMBL" id="MBP1934998.1"/>
    </source>
</evidence>
<keyword evidence="3" id="KW-1185">Reference proteome</keyword>
<keyword evidence="1" id="KW-0812">Transmembrane</keyword>
<feature type="transmembrane region" description="Helical" evidence="1">
    <location>
        <begin position="31"/>
        <end position="50"/>
    </location>
</feature>